<name>A0A1I5MRH9_9SPHN</name>
<evidence type="ECO:0000313" key="1">
    <source>
        <dbReference type="EMBL" id="SFP12110.1"/>
    </source>
</evidence>
<dbReference type="EMBL" id="FOWZ01000002">
    <property type="protein sequence ID" value="SFP12110.1"/>
    <property type="molecule type" value="Genomic_DNA"/>
</dbReference>
<evidence type="ECO:0000313" key="2">
    <source>
        <dbReference type="Proteomes" id="UP000199331"/>
    </source>
</evidence>
<evidence type="ECO:0008006" key="3">
    <source>
        <dbReference type="Google" id="ProtNLM"/>
    </source>
</evidence>
<gene>
    <name evidence="1" type="ORF">SAMN04488060_1516</name>
</gene>
<accession>A0A1I5MRH9</accession>
<organism evidence="1 2">
    <name type="scientific">Qipengyuania nanhaisediminis</name>
    <dbReference type="NCBI Taxonomy" id="604088"/>
    <lineage>
        <taxon>Bacteria</taxon>
        <taxon>Pseudomonadati</taxon>
        <taxon>Pseudomonadota</taxon>
        <taxon>Alphaproteobacteria</taxon>
        <taxon>Sphingomonadales</taxon>
        <taxon>Erythrobacteraceae</taxon>
        <taxon>Qipengyuania</taxon>
    </lineage>
</organism>
<dbReference type="Proteomes" id="UP000199331">
    <property type="component" value="Unassembled WGS sequence"/>
</dbReference>
<reference evidence="2" key="1">
    <citation type="submission" date="2016-10" db="EMBL/GenBank/DDBJ databases">
        <authorList>
            <person name="Varghese N."/>
            <person name="Submissions S."/>
        </authorList>
    </citation>
    <scope>NUCLEOTIDE SEQUENCE [LARGE SCALE GENOMIC DNA]</scope>
    <source>
        <strain evidence="2">CGMCC 1.7715</strain>
    </source>
</reference>
<keyword evidence="2" id="KW-1185">Reference proteome</keyword>
<dbReference type="PROSITE" id="PS51257">
    <property type="entry name" value="PROKAR_LIPOPROTEIN"/>
    <property type="match status" value="1"/>
</dbReference>
<dbReference type="STRING" id="604088.SAMN04488060_1516"/>
<sequence length="114" mass="12657">MRNRDCLLLASVLALAGCATTEKPVHFTVSGDEIISATIRADTSNCDPVHGSCPWPDDYGPAECSYVNSYLLEATCEQKAMDIYGKPFVIVTRLERETQYSEWFTKGPATTYRP</sequence>
<protein>
    <recommendedName>
        <fullName evidence="3">Lipoprotein</fullName>
    </recommendedName>
</protein>
<proteinExistence type="predicted"/>
<dbReference type="AlphaFoldDB" id="A0A1I5MRH9"/>